<dbReference type="KEGG" id="ned:HUN01_06545"/>
<organism evidence="2 3">
    <name type="scientific">Nostoc edaphicum CCNP1411</name>
    <dbReference type="NCBI Taxonomy" id="1472755"/>
    <lineage>
        <taxon>Bacteria</taxon>
        <taxon>Bacillati</taxon>
        <taxon>Cyanobacteriota</taxon>
        <taxon>Cyanophyceae</taxon>
        <taxon>Nostocales</taxon>
        <taxon>Nostocaceae</taxon>
        <taxon>Nostoc</taxon>
    </lineage>
</organism>
<dbReference type="Gene3D" id="3.40.50.2000">
    <property type="entry name" value="Glycogen Phosphorylase B"/>
    <property type="match status" value="2"/>
</dbReference>
<dbReference type="EMBL" id="CP054698">
    <property type="protein sequence ID" value="QMS87258.1"/>
    <property type="molecule type" value="Genomic_DNA"/>
</dbReference>
<dbReference type="Pfam" id="PF13439">
    <property type="entry name" value="Glyco_transf_4"/>
    <property type="match status" value="1"/>
</dbReference>
<sequence>MKIALVAWGYIPKPPLSHSVLTVINEYKNFLEKIGHQADIINEKDVNEVIEYINNNNYDFVHLHAYSFVSEFNRNLKQKYCFTCHDGYLFKTDKWNEEFREAYQHYFNAPGIIALSHLTKDFLLKAGYSGYISVQVNGIDTQKVSFQDKGNNKAICLGWIQPRKQQKLLAKIIDGKIGIDFVGPLDDPDFVEGTTTKHLGVWSLEQVYSRLTDYSCLVLISEGEVAPLVVLEAMAAGLCIVVSESASANLHHKEFIKILPDNILTDTTPEAKQIVTDTISEMIEKNQYYRQEILEYVRENFDFSRIIYNYNDIMHDFINLHS</sequence>
<dbReference type="GO" id="GO:0016740">
    <property type="term" value="F:transferase activity"/>
    <property type="evidence" value="ECO:0007669"/>
    <property type="project" value="UniProtKB-KW"/>
</dbReference>
<dbReference type="AlphaFoldDB" id="A0A7D7L9Q5"/>
<evidence type="ECO:0000313" key="3">
    <source>
        <dbReference type="Proteomes" id="UP000514713"/>
    </source>
</evidence>
<feature type="domain" description="Glycosyltransferase subfamily 4-like N-terminal" evidence="1">
    <location>
        <begin position="48"/>
        <end position="142"/>
    </location>
</feature>
<evidence type="ECO:0000259" key="1">
    <source>
        <dbReference type="Pfam" id="PF13439"/>
    </source>
</evidence>
<keyword evidence="2" id="KW-0808">Transferase</keyword>
<protein>
    <submittedName>
        <fullName evidence="2">Glycosyltransferase family 4 protein</fullName>
    </submittedName>
</protein>
<name>A0A7D7L9Q5_9NOSO</name>
<dbReference type="RefSeq" id="WP_181930592.1">
    <property type="nucleotide sequence ID" value="NZ_CP054698.1"/>
</dbReference>
<gene>
    <name evidence="2" type="ORF">HUN01_06545</name>
</gene>
<proteinExistence type="predicted"/>
<reference evidence="3" key="1">
    <citation type="submission" date="2020-06" db="EMBL/GenBank/DDBJ databases">
        <title>Nostoc edaphicum CCNP1411 genome.</title>
        <authorList>
            <person name="Fidor A."/>
            <person name="Grabski M."/>
            <person name="Gawor J."/>
            <person name="Gromadka R."/>
            <person name="Wegrzyn G."/>
            <person name="Mazur-Marzec H."/>
        </authorList>
    </citation>
    <scope>NUCLEOTIDE SEQUENCE [LARGE SCALE GENOMIC DNA]</scope>
    <source>
        <strain evidence="3">CCNP1411</strain>
    </source>
</reference>
<accession>A0A7D7L9Q5</accession>
<keyword evidence="3" id="KW-1185">Reference proteome</keyword>
<dbReference type="Proteomes" id="UP000514713">
    <property type="component" value="Chromosome"/>
</dbReference>
<dbReference type="SUPFAM" id="SSF53756">
    <property type="entry name" value="UDP-Glycosyltransferase/glycogen phosphorylase"/>
    <property type="match status" value="1"/>
</dbReference>
<dbReference type="InterPro" id="IPR028098">
    <property type="entry name" value="Glyco_trans_4-like_N"/>
</dbReference>
<evidence type="ECO:0000313" key="2">
    <source>
        <dbReference type="EMBL" id="QMS87258.1"/>
    </source>
</evidence>